<name>M1VFW2_CYAM1</name>
<dbReference type="Proteomes" id="UP000007014">
    <property type="component" value="Chromosome 16"/>
</dbReference>
<dbReference type="Gene3D" id="1.10.510.10">
    <property type="entry name" value="Transferase(Phosphotransferase) domain 1"/>
    <property type="match status" value="1"/>
</dbReference>
<dbReference type="PROSITE" id="PS00108">
    <property type="entry name" value="PROTEIN_KINASE_ST"/>
    <property type="match status" value="1"/>
</dbReference>
<evidence type="ECO:0000313" key="14">
    <source>
        <dbReference type="EMBL" id="BAM81907.1"/>
    </source>
</evidence>
<keyword evidence="4" id="KW-0808">Transferase</keyword>
<dbReference type="InterPro" id="IPR000719">
    <property type="entry name" value="Prot_kinase_dom"/>
</dbReference>
<dbReference type="eggNOG" id="KOG0605">
    <property type="taxonomic scope" value="Eukaryota"/>
</dbReference>
<keyword evidence="6 14" id="KW-0418">Kinase</keyword>
<feature type="binding site" evidence="10">
    <location>
        <position position="192"/>
    </location>
    <ligand>
        <name>ATP</name>
        <dbReference type="ChEBI" id="CHEBI:30616"/>
    </ligand>
</feature>
<reference evidence="14 15" key="2">
    <citation type="journal article" date="2007" name="BMC Biol.">
        <title>A 100%-complete sequence reveals unusually simple genomic features in the hot-spring red alga Cyanidioschyzon merolae.</title>
        <authorList>
            <person name="Nozaki H."/>
            <person name="Takano H."/>
            <person name="Misumi O."/>
            <person name="Terasawa K."/>
            <person name="Matsuzaki M."/>
            <person name="Maruyama S."/>
            <person name="Nishida K."/>
            <person name="Yagisawa F."/>
            <person name="Yoshida Y."/>
            <person name="Fujiwara T."/>
            <person name="Takio S."/>
            <person name="Tamura K."/>
            <person name="Chung S.J."/>
            <person name="Nakamura S."/>
            <person name="Kuroiwa H."/>
            <person name="Tanaka K."/>
            <person name="Sato N."/>
            <person name="Kuroiwa T."/>
        </authorList>
    </citation>
    <scope>NUCLEOTIDE SEQUENCE [LARGE SCALE GENOMIC DNA]</scope>
    <source>
        <strain evidence="14 15">10D</strain>
    </source>
</reference>
<feature type="region of interest" description="Disordered" evidence="11">
    <location>
        <begin position="1"/>
        <end position="45"/>
    </location>
</feature>
<dbReference type="AlphaFoldDB" id="M1VFW2"/>
<dbReference type="InterPro" id="IPR017441">
    <property type="entry name" value="Protein_kinase_ATP_BS"/>
</dbReference>
<dbReference type="SUPFAM" id="SSF56112">
    <property type="entry name" value="Protein kinase-like (PK-like)"/>
    <property type="match status" value="1"/>
</dbReference>
<dbReference type="OrthoDB" id="3638488at2759"/>
<dbReference type="InterPro" id="IPR011009">
    <property type="entry name" value="Kinase-like_dom_sf"/>
</dbReference>
<dbReference type="KEGG" id="cme:CYME_CMP312C"/>
<feature type="region of interest" description="Disordered" evidence="11">
    <location>
        <begin position="490"/>
        <end position="597"/>
    </location>
</feature>
<sequence length="659" mass="74353">MMLQPAGAGASPHLVRMSRDQPGELHADSDSAKSSSSCPTTPFQSVTTVGSLEISKSPARVPPAGAPAASVEQTAVASSSVASSRQVNESQRRVLYAKRLIEQYYRNFAHAFNESEARRQLLEERLERLRLSDADKQMLRREHFRREKEFAREMRSRITLDDFEHIAIIGRGAFGEVSLVRSCESGELYAMKRLRKSEMLRKDQVAHVRAERDLLVLAESASYVCKLYCTFQDAEHLYLVMEYLPGGDLMQLLIQRDTLDEDSTRFYAAEIGTAIEQVHRLGFTHRDIKPDNILIAKDGHIRLSDFGLAAAYELQVYGMAPLLEPGADLTYTGGDRIAAMSEAERKGSWRRGLRRRMFSTVGTPDYIAPEVLMKRGYGKECDWWSLGVIIFEMLYGYPAFYSENSVETCRKILNWRTTLQFPARPNVSPAAKDLIRSLLTDPENRLGAREGLEDFKRHPFFHGFDWNRMREMRAPFVPELSHDADTRYFDHFEDDTHPKSQEAKATVPPAGRTGTEPRSTAPANTLASPARPRPAVTLPPADQRKPQQVPRVVDIEGAQADASLTSTNARSSTASRTPTTRAFPLNADPASRKQGELRGSRKIFREQLRMQPFLRYSYRDLHALGEGDASFLGFTYRRFGVRSQQRGSLRGAFDPKHPS</sequence>
<dbReference type="SMART" id="SM00220">
    <property type="entry name" value="S_TKc"/>
    <property type="match status" value="1"/>
</dbReference>
<keyword evidence="2" id="KW-0723">Serine/threonine-protein kinase</keyword>
<evidence type="ECO:0000256" key="7">
    <source>
        <dbReference type="ARBA" id="ARBA00022840"/>
    </source>
</evidence>
<evidence type="ECO:0000256" key="6">
    <source>
        <dbReference type="ARBA" id="ARBA00022777"/>
    </source>
</evidence>
<dbReference type="GeneID" id="16995867"/>
<feature type="compositionally biased region" description="Basic and acidic residues" evidence="11">
    <location>
        <begin position="17"/>
        <end position="31"/>
    </location>
</feature>
<evidence type="ECO:0000256" key="2">
    <source>
        <dbReference type="ARBA" id="ARBA00022527"/>
    </source>
</evidence>
<dbReference type="Gramene" id="CMP312CT">
    <property type="protein sequence ID" value="CMP312CT"/>
    <property type="gene ID" value="CMP312C"/>
</dbReference>
<dbReference type="GO" id="GO:0005524">
    <property type="term" value="F:ATP binding"/>
    <property type="evidence" value="ECO:0007669"/>
    <property type="project" value="UniProtKB-UniRule"/>
</dbReference>
<keyword evidence="7 10" id="KW-0067">ATP-binding</keyword>
<dbReference type="PROSITE" id="PS50011">
    <property type="entry name" value="PROTEIN_KINASE_DOM"/>
    <property type="match status" value="1"/>
</dbReference>
<comment type="catalytic activity">
    <reaction evidence="8">
        <text>L-threonyl-[protein] + ATP = O-phospho-L-threonyl-[protein] + ADP + H(+)</text>
        <dbReference type="Rhea" id="RHEA:46608"/>
        <dbReference type="Rhea" id="RHEA-COMP:11060"/>
        <dbReference type="Rhea" id="RHEA-COMP:11605"/>
        <dbReference type="ChEBI" id="CHEBI:15378"/>
        <dbReference type="ChEBI" id="CHEBI:30013"/>
        <dbReference type="ChEBI" id="CHEBI:30616"/>
        <dbReference type="ChEBI" id="CHEBI:61977"/>
        <dbReference type="ChEBI" id="CHEBI:456216"/>
        <dbReference type="EC" id="2.7.11.1"/>
    </reaction>
</comment>
<feature type="domain" description="AGC-kinase C-terminal" evidence="13">
    <location>
        <begin position="462"/>
        <end position="524"/>
    </location>
</feature>
<evidence type="ECO:0000256" key="8">
    <source>
        <dbReference type="ARBA" id="ARBA00047899"/>
    </source>
</evidence>
<dbReference type="PANTHER" id="PTHR22988:SF76">
    <property type="entry name" value="CHROMOSOME UNDETERMINED SCAFFOLD_135, WHOLE GENOME SHOTGUN SEQUENCE"/>
    <property type="match status" value="1"/>
</dbReference>
<evidence type="ECO:0000256" key="9">
    <source>
        <dbReference type="ARBA" id="ARBA00048679"/>
    </source>
</evidence>
<evidence type="ECO:0000259" key="13">
    <source>
        <dbReference type="PROSITE" id="PS51285"/>
    </source>
</evidence>
<dbReference type="RefSeq" id="XP_005537943.1">
    <property type="nucleotide sequence ID" value="XM_005537886.1"/>
</dbReference>
<evidence type="ECO:0000259" key="12">
    <source>
        <dbReference type="PROSITE" id="PS50011"/>
    </source>
</evidence>
<feature type="domain" description="Protein kinase" evidence="12">
    <location>
        <begin position="163"/>
        <end position="461"/>
    </location>
</feature>
<keyword evidence="3" id="KW-0597">Phosphoprotein</keyword>
<feature type="compositionally biased region" description="Polar residues" evidence="11">
    <location>
        <begin position="516"/>
        <end position="527"/>
    </location>
</feature>
<dbReference type="InterPro" id="IPR050839">
    <property type="entry name" value="Rho-assoc_Ser/Thr_Kinase"/>
</dbReference>
<evidence type="ECO:0000256" key="3">
    <source>
        <dbReference type="ARBA" id="ARBA00022553"/>
    </source>
</evidence>
<dbReference type="EMBL" id="AP006498">
    <property type="protein sequence ID" value="BAM81907.1"/>
    <property type="molecule type" value="Genomic_DNA"/>
</dbReference>
<evidence type="ECO:0000313" key="15">
    <source>
        <dbReference type="Proteomes" id="UP000007014"/>
    </source>
</evidence>
<dbReference type="GO" id="GO:0004674">
    <property type="term" value="F:protein serine/threonine kinase activity"/>
    <property type="evidence" value="ECO:0007669"/>
    <property type="project" value="UniProtKB-KW"/>
</dbReference>
<evidence type="ECO:0000256" key="11">
    <source>
        <dbReference type="SAM" id="MobiDB-lite"/>
    </source>
</evidence>
<reference evidence="14 15" key="1">
    <citation type="journal article" date="2004" name="Nature">
        <title>Genome sequence of the ultrasmall unicellular red alga Cyanidioschyzon merolae 10D.</title>
        <authorList>
            <person name="Matsuzaki M."/>
            <person name="Misumi O."/>
            <person name="Shin-i T."/>
            <person name="Maruyama S."/>
            <person name="Takahara M."/>
            <person name="Miyagishima S."/>
            <person name="Mori T."/>
            <person name="Nishida K."/>
            <person name="Yagisawa F."/>
            <person name="Nishida K."/>
            <person name="Yoshida Y."/>
            <person name="Nishimura Y."/>
            <person name="Nakao S."/>
            <person name="Kobayashi T."/>
            <person name="Momoyama Y."/>
            <person name="Higashiyama T."/>
            <person name="Minoda A."/>
            <person name="Sano M."/>
            <person name="Nomoto H."/>
            <person name="Oishi K."/>
            <person name="Hayashi H."/>
            <person name="Ohta F."/>
            <person name="Nishizaka S."/>
            <person name="Haga S."/>
            <person name="Miura S."/>
            <person name="Morishita T."/>
            <person name="Kabeya Y."/>
            <person name="Terasawa K."/>
            <person name="Suzuki Y."/>
            <person name="Ishii Y."/>
            <person name="Asakawa S."/>
            <person name="Takano H."/>
            <person name="Ohta N."/>
            <person name="Kuroiwa H."/>
            <person name="Tanaka K."/>
            <person name="Shimizu N."/>
            <person name="Sugano S."/>
            <person name="Sato N."/>
            <person name="Nozaki H."/>
            <person name="Ogasawara N."/>
            <person name="Kohara Y."/>
            <person name="Kuroiwa T."/>
        </authorList>
    </citation>
    <scope>NUCLEOTIDE SEQUENCE [LARGE SCALE GENOMIC DNA]</scope>
    <source>
        <strain evidence="14 15">10D</strain>
    </source>
</reference>
<dbReference type="InterPro" id="IPR000961">
    <property type="entry name" value="AGC-kinase_C"/>
</dbReference>
<evidence type="ECO:0000256" key="1">
    <source>
        <dbReference type="ARBA" id="ARBA00012513"/>
    </source>
</evidence>
<dbReference type="Pfam" id="PF00069">
    <property type="entry name" value="Pkinase"/>
    <property type="match status" value="1"/>
</dbReference>
<proteinExistence type="predicted"/>
<evidence type="ECO:0000256" key="5">
    <source>
        <dbReference type="ARBA" id="ARBA00022741"/>
    </source>
</evidence>
<dbReference type="PROSITE" id="PS00107">
    <property type="entry name" value="PROTEIN_KINASE_ATP"/>
    <property type="match status" value="1"/>
</dbReference>
<dbReference type="STRING" id="280699.M1VFW2"/>
<evidence type="ECO:0000256" key="10">
    <source>
        <dbReference type="PROSITE-ProRule" id="PRU10141"/>
    </source>
</evidence>
<organism evidence="14 15">
    <name type="scientific">Cyanidioschyzon merolae (strain NIES-3377 / 10D)</name>
    <name type="common">Unicellular red alga</name>
    <dbReference type="NCBI Taxonomy" id="280699"/>
    <lineage>
        <taxon>Eukaryota</taxon>
        <taxon>Rhodophyta</taxon>
        <taxon>Bangiophyceae</taxon>
        <taxon>Cyanidiales</taxon>
        <taxon>Cyanidiaceae</taxon>
        <taxon>Cyanidioschyzon</taxon>
    </lineage>
</organism>
<dbReference type="EC" id="2.7.11.1" evidence="1"/>
<feature type="compositionally biased region" description="Basic and acidic residues" evidence="11">
    <location>
        <begin position="490"/>
        <end position="502"/>
    </location>
</feature>
<dbReference type="PROSITE" id="PS51285">
    <property type="entry name" value="AGC_KINASE_CTER"/>
    <property type="match status" value="1"/>
</dbReference>
<dbReference type="OMA" id="HDNAYYQ"/>
<dbReference type="FunFam" id="3.30.200.20:FF:000192">
    <property type="entry name" value="Serine/threonine-protein kinase cot-1"/>
    <property type="match status" value="1"/>
</dbReference>
<dbReference type="InterPro" id="IPR008271">
    <property type="entry name" value="Ser/Thr_kinase_AS"/>
</dbReference>
<comment type="catalytic activity">
    <reaction evidence="9">
        <text>L-seryl-[protein] + ATP = O-phospho-L-seryl-[protein] + ADP + H(+)</text>
        <dbReference type="Rhea" id="RHEA:17989"/>
        <dbReference type="Rhea" id="RHEA-COMP:9863"/>
        <dbReference type="Rhea" id="RHEA-COMP:11604"/>
        <dbReference type="ChEBI" id="CHEBI:15378"/>
        <dbReference type="ChEBI" id="CHEBI:29999"/>
        <dbReference type="ChEBI" id="CHEBI:30616"/>
        <dbReference type="ChEBI" id="CHEBI:83421"/>
        <dbReference type="ChEBI" id="CHEBI:456216"/>
        <dbReference type="EC" id="2.7.11.1"/>
    </reaction>
</comment>
<protein>
    <recommendedName>
        <fullName evidence="1">non-specific serine/threonine protein kinase</fullName>
        <ecNumber evidence="1">2.7.11.1</ecNumber>
    </recommendedName>
</protein>
<accession>M1VFW2</accession>
<evidence type="ECO:0000256" key="4">
    <source>
        <dbReference type="ARBA" id="ARBA00022679"/>
    </source>
</evidence>
<gene>
    <name evidence="14" type="ORF">CYME_CMP312C</name>
</gene>
<keyword evidence="15" id="KW-1185">Reference proteome</keyword>
<keyword evidence="5 10" id="KW-0547">Nucleotide-binding</keyword>
<dbReference type="HOGENOM" id="CLU_416437_0_0_1"/>
<feature type="compositionally biased region" description="Low complexity" evidence="11">
    <location>
        <begin position="562"/>
        <end position="582"/>
    </location>
</feature>
<dbReference type="PANTHER" id="PTHR22988">
    <property type="entry name" value="MYOTONIC DYSTROPHY S/T KINASE-RELATED"/>
    <property type="match status" value="1"/>
</dbReference>
<dbReference type="Gene3D" id="3.30.200.20">
    <property type="entry name" value="Phosphorylase Kinase, domain 1"/>
    <property type="match status" value="1"/>
</dbReference>